<feature type="compositionally biased region" description="Basic and acidic residues" evidence="1">
    <location>
        <begin position="487"/>
        <end position="498"/>
    </location>
</feature>
<feature type="compositionally biased region" description="Basic and acidic residues" evidence="1">
    <location>
        <begin position="361"/>
        <end position="377"/>
    </location>
</feature>
<accession>A0A2G8K6M2</accession>
<organism evidence="3 4">
    <name type="scientific">Stichopus japonicus</name>
    <name type="common">Sea cucumber</name>
    <dbReference type="NCBI Taxonomy" id="307972"/>
    <lineage>
        <taxon>Eukaryota</taxon>
        <taxon>Metazoa</taxon>
        <taxon>Echinodermata</taxon>
        <taxon>Eleutherozoa</taxon>
        <taxon>Echinozoa</taxon>
        <taxon>Holothuroidea</taxon>
        <taxon>Aspidochirotacea</taxon>
        <taxon>Aspidochirotida</taxon>
        <taxon>Stichopodidae</taxon>
        <taxon>Apostichopus</taxon>
    </lineage>
</organism>
<dbReference type="PANTHER" id="PTHR39952:SF1">
    <property type="match status" value="1"/>
</dbReference>
<feature type="transmembrane region" description="Helical" evidence="2">
    <location>
        <begin position="12"/>
        <end position="37"/>
    </location>
</feature>
<feature type="compositionally biased region" description="Basic residues" evidence="1">
    <location>
        <begin position="636"/>
        <end position="646"/>
    </location>
</feature>
<feature type="compositionally biased region" description="Basic and acidic residues" evidence="1">
    <location>
        <begin position="678"/>
        <end position="698"/>
    </location>
</feature>
<protein>
    <submittedName>
        <fullName evidence="3">Uncharacterized protein</fullName>
    </submittedName>
</protein>
<feature type="transmembrane region" description="Helical" evidence="2">
    <location>
        <begin position="57"/>
        <end position="77"/>
    </location>
</feature>
<dbReference type="PANTHER" id="PTHR39952">
    <property type="entry name" value="FI02073P"/>
    <property type="match status" value="1"/>
</dbReference>
<feature type="region of interest" description="Disordered" evidence="1">
    <location>
        <begin position="332"/>
        <end position="748"/>
    </location>
</feature>
<evidence type="ECO:0000313" key="3">
    <source>
        <dbReference type="EMBL" id="PIK43622.1"/>
    </source>
</evidence>
<feature type="compositionally biased region" description="Basic and acidic residues" evidence="1">
    <location>
        <begin position="168"/>
        <end position="177"/>
    </location>
</feature>
<dbReference type="OrthoDB" id="10072072at2759"/>
<dbReference type="AlphaFoldDB" id="A0A2G8K6M2"/>
<feature type="transmembrane region" description="Helical" evidence="2">
    <location>
        <begin position="131"/>
        <end position="157"/>
    </location>
</feature>
<feature type="compositionally biased region" description="Basic and acidic residues" evidence="1">
    <location>
        <begin position="530"/>
        <end position="550"/>
    </location>
</feature>
<dbReference type="EMBL" id="MRZV01000838">
    <property type="protein sequence ID" value="PIK43622.1"/>
    <property type="molecule type" value="Genomic_DNA"/>
</dbReference>
<keyword evidence="2" id="KW-0812">Transmembrane</keyword>
<feature type="compositionally biased region" description="Low complexity" evidence="1">
    <location>
        <begin position="237"/>
        <end position="248"/>
    </location>
</feature>
<keyword evidence="2" id="KW-1133">Transmembrane helix</keyword>
<evidence type="ECO:0000313" key="4">
    <source>
        <dbReference type="Proteomes" id="UP000230750"/>
    </source>
</evidence>
<keyword evidence="4" id="KW-1185">Reference proteome</keyword>
<evidence type="ECO:0000256" key="1">
    <source>
        <dbReference type="SAM" id="MobiDB-lite"/>
    </source>
</evidence>
<sequence>MKRGRALCCTDNLLLLPISGAFVIVLGVLIVVLYLVTRSLTTSLHYVEGAIPNYVSAIVPVCLVQVVTTAVISLPFIEGLSVCIWRPTDQQCLCYKLTSQNKTIVTDGSNAQYFFDGATSCYSVEHTLKDFLYIFCVVYGFAIFACLFTTLLTILLWCRYQIPENEERKLTEERPSDVEEVVAGSNEVENVTDPENQETSRGQREGISGQPRVEEVTRSSHTNRNNGPWRAATVQRSSSINAASQPSSGPRVTRHHSVATADTSPPDNTRPRREGNHQGRQRMPPILIRGGYLQGQLDGPTIPVYTLQGSNEAYISLTDLPSLQMPSLDSVPAFIPELPEPLPDEEPPPYSPQLGSFTGGFREDVGPSDPRGEERSDPQAVNNDEVITVVTSQSAEEGTPNAGAMETEDTVRQVQQLAESPPRSGGASATVETVHTDDSSRTRNEPVRGSAEEGETHNALNNNRRIKSNQRKSSREQNAANVVGAGSRRDTSVADQNKELGGTSSVQPKLRHTERGENVTDGSLKQKPAKKQEQGQEAARPENIKNEDRTVANPRAGPLKKGSKKMGAGKPMEKEVRPRNTQRRRIPAVPEEDRKATGEKKKRIKEQVLSSDKNIRGGRNKCHASAGGDAASRNPSPKRKTTKNKLHLASEVSDSEPEITGDRKLSPNKHGSGARPKTKTERMPQNERKSDRTMKSDKVLTGSSHESLSEMISLLQSVRSSEGKPDIKTKKRQGRSPLNDINFPDTKL</sequence>
<keyword evidence="2" id="KW-0472">Membrane</keyword>
<proteinExistence type="predicted"/>
<feature type="region of interest" description="Disordered" evidence="1">
    <location>
        <begin position="168"/>
        <end position="284"/>
    </location>
</feature>
<evidence type="ECO:0000256" key="2">
    <source>
        <dbReference type="SAM" id="Phobius"/>
    </source>
</evidence>
<name>A0A2G8K6M2_STIJA</name>
<dbReference type="Proteomes" id="UP000230750">
    <property type="component" value="Unassembled WGS sequence"/>
</dbReference>
<comment type="caution">
    <text evidence="3">The sequence shown here is derived from an EMBL/GenBank/DDBJ whole genome shotgun (WGS) entry which is preliminary data.</text>
</comment>
<gene>
    <name evidence="3" type="ORF">BSL78_19533</name>
</gene>
<reference evidence="3 4" key="1">
    <citation type="journal article" date="2017" name="PLoS Biol.">
        <title>The sea cucumber genome provides insights into morphological evolution and visceral regeneration.</title>
        <authorList>
            <person name="Zhang X."/>
            <person name="Sun L."/>
            <person name="Yuan J."/>
            <person name="Sun Y."/>
            <person name="Gao Y."/>
            <person name="Zhang L."/>
            <person name="Li S."/>
            <person name="Dai H."/>
            <person name="Hamel J.F."/>
            <person name="Liu C."/>
            <person name="Yu Y."/>
            <person name="Liu S."/>
            <person name="Lin W."/>
            <person name="Guo K."/>
            <person name="Jin S."/>
            <person name="Xu P."/>
            <person name="Storey K.B."/>
            <person name="Huan P."/>
            <person name="Zhang T."/>
            <person name="Zhou Y."/>
            <person name="Zhang J."/>
            <person name="Lin C."/>
            <person name="Li X."/>
            <person name="Xing L."/>
            <person name="Huo D."/>
            <person name="Sun M."/>
            <person name="Wang L."/>
            <person name="Mercier A."/>
            <person name="Li F."/>
            <person name="Yang H."/>
            <person name="Xiang J."/>
        </authorList>
    </citation>
    <scope>NUCLEOTIDE SEQUENCE [LARGE SCALE GENOMIC DNA]</scope>
    <source>
        <strain evidence="3">Shaxun</strain>
        <tissue evidence="3">Muscle</tissue>
    </source>
</reference>
<feature type="compositionally biased region" description="Basic and acidic residues" evidence="1">
    <location>
        <begin position="434"/>
        <end position="456"/>
    </location>
</feature>